<feature type="transmembrane region" description="Helical" evidence="1">
    <location>
        <begin position="63"/>
        <end position="85"/>
    </location>
</feature>
<dbReference type="Pfam" id="PF06170">
    <property type="entry name" value="DUF983"/>
    <property type="match status" value="1"/>
</dbReference>
<name>A0A845AIS3_9SPHN</name>
<reference evidence="2 3" key="1">
    <citation type="submission" date="2019-12" db="EMBL/GenBank/DDBJ databases">
        <title>Genomic-based taxomic classification of the family Erythrobacteraceae.</title>
        <authorList>
            <person name="Xu L."/>
        </authorList>
    </citation>
    <scope>NUCLEOTIDE SEQUENCE [LARGE SCALE GENOMIC DNA]</scope>
    <source>
        <strain evidence="2 3">KEMB 9005-328</strain>
    </source>
</reference>
<keyword evidence="1" id="KW-1133">Transmembrane helix</keyword>
<accession>A0A845AIS3</accession>
<evidence type="ECO:0000256" key="1">
    <source>
        <dbReference type="SAM" id="Phobius"/>
    </source>
</evidence>
<sequence>MSESGHHPAPVQLPASLGAALLRGFTGRCPRCGEGRIFRAWLKPRTACPCCQLDMSGQRSDDFPAYISIFLTGHILVPAIIILVLDYDLSAWTLAAILMPLALVMLLGWLQPAKGAVIAQQWWFGMHGFKRERLPEGDQS</sequence>
<proteinExistence type="predicted"/>
<dbReference type="Proteomes" id="UP000439780">
    <property type="component" value="Unassembled WGS sequence"/>
</dbReference>
<dbReference type="AlphaFoldDB" id="A0A845AIS3"/>
<dbReference type="EMBL" id="WTYA01000009">
    <property type="protein sequence ID" value="MXP29504.1"/>
    <property type="molecule type" value="Genomic_DNA"/>
</dbReference>
<keyword evidence="3" id="KW-1185">Reference proteome</keyword>
<protein>
    <submittedName>
        <fullName evidence="2">DUF983 domain-containing protein</fullName>
    </submittedName>
</protein>
<organism evidence="2 3">
    <name type="scientific">Qipengyuania algicida</name>
    <dbReference type="NCBI Taxonomy" id="1836209"/>
    <lineage>
        <taxon>Bacteria</taxon>
        <taxon>Pseudomonadati</taxon>
        <taxon>Pseudomonadota</taxon>
        <taxon>Alphaproteobacteria</taxon>
        <taxon>Sphingomonadales</taxon>
        <taxon>Erythrobacteraceae</taxon>
        <taxon>Qipengyuania</taxon>
    </lineage>
</organism>
<dbReference type="OrthoDB" id="9799456at2"/>
<dbReference type="InterPro" id="IPR009325">
    <property type="entry name" value="DUF983"/>
</dbReference>
<keyword evidence="1" id="KW-0812">Transmembrane</keyword>
<evidence type="ECO:0000313" key="2">
    <source>
        <dbReference type="EMBL" id="MXP29504.1"/>
    </source>
</evidence>
<keyword evidence="1" id="KW-0472">Membrane</keyword>
<evidence type="ECO:0000313" key="3">
    <source>
        <dbReference type="Proteomes" id="UP000439780"/>
    </source>
</evidence>
<gene>
    <name evidence="2" type="ORF">GRI58_11810</name>
</gene>
<comment type="caution">
    <text evidence="2">The sequence shown here is derived from an EMBL/GenBank/DDBJ whole genome shotgun (WGS) entry which is preliminary data.</text>
</comment>
<dbReference type="RefSeq" id="WP_160753808.1">
    <property type="nucleotide sequence ID" value="NZ_WTYA01000009.1"/>
</dbReference>
<feature type="transmembrane region" description="Helical" evidence="1">
    <location>
        <begin position="91"/>
        <end position="110"/>
    </location>
</feature>